<feature type="compositionally biased region" description="Basic residues" evidence="1">
    <location>
        <begin position="82"/>
        <end position="92"/>
    </location>
</feature>
<protein>
    <submittedName>
        <fullName evidence="2">Uncharacterized protein</fullName>
    </submittedName>
</protein>
<feature type="region of interest" description="Disordered" evidence="1">
    <location>
        <begin position="1"/>
        <end position="99"/>
    </location>
</feature>
<dbReference type="AlphaFoldDB" id="A0A2T7F280"/>
<keyword evidence="3" id="KW-1185">Reference proteome</keyword>
<gene>
    <name evidence="2" type="ORF">GQ55_1G045300</name>
</gene>
<reference evidence="2 3" key="1">
    <citation type="submission" date="2018-04" db="EMBL/GenBank/DDBJ databases">
        <title>WGS assembly of Panicum hallii var. hallii HAL2.</title>
        <authorList>
            <person name="Lovell J."/>
            <person name="Jenkins J."/>
            <person name="Lowry D."/>
            <person name="Mamidi S."/>
            <person name="Sreedasyam A."/>
            <person name="Weng X."/>
            <person name="Barry K."/>
            <person name="Bonette J."/>
            <person name="Campitelli B."/>
            <person name="Daum C."/>
            <person name="Gordon S."/>
            <person name="Gould B."/>
            <person name="Lipzen A."/>
            <person name="MacQueen A."/>
            <person name="Palacio-Mejia J."/>
            <person name="Plott C."/>
            <person name="Shakirov E."/>
            <person name="Shu S."/>
            <person name="Yoshinaga Y."/>
            <person name="Zane M."/>
            <person name="Rokhsar D."/>
            <person name="Grimwood J."/>
            <person name="Schmutz J."/>
            <person name="Juenger T."/>
        </authorList>
    </citation>
    <scope>NUCLEOTIDE SEQUENCE [LARGE SCALE GENOMIC DNA]</scope>
    <source>
        <strain evidence="3">cv. HAL2</strain>
    </source>
</reference>
<accession>A0A2T7F280</accession>
<sequence length="208" mass="23229">MPAATSRPSPAGSREFPATGRRPRLGATTSRPPVPHPYPRPPVELPARGQRRPHGRKTTPPGVPPSVRLRRSPSPALERPRISWRTRHHGRKGFSGERRGELTVDGRAATRGAPNGRAAARQPGVQANGIRTVVRSASEARRRRPRLAMVWPMASRVAGRARARRLQLLVVRYKYAPRHRNCTRHKNSCSCKPRQIKHISKSPCCYSE</sequence>
<dbReference type="Gramene" id="PUZ74186">
    <property type="protein sequence ID" value="PUZ74186"/>
    <property type="gene ID" value="GQ55_1G045300"/>
</dbReference>
<feature type="compositionally biased region" description="Pro residues" evidence="1">
    <location>
        <begin position="32"/>
        <end position="44"/>
    </location>
</feature>
<name>A0A2T7F280_9POAL</name>
<proteinExistence type="predicted"/>
<evidence type="ECO:0000256" key="1">
    <source>
        <dbReference type="SAM" id="MobiDB-lite"/>
    </source>
</evidence>
<evidence type="ECO:0000313" key="3">
    <source>
        <dbReference type="Proteomes" id="UP000244336"/>
    </source>
</evidence>
<evidence type="ECO:0000313" key="2">
    <source>
        <dbReference type="EMBL" id="PUZ74186.1"/>
    </source>
</evidence>
<dbReference type="Proteomes" id="UP000244336">
    <property type="component" value="Chromosome 1"/>
</dbReference>
<organism evidence="2 3">
    <name type="scientific">Panicum hallii var. hallii</name>
    <dbReference type="NCBI Taxonomy" id="1504633"/>
    <lineage>
        <taxon>Eukaryota</taxon>
        <taxon>Viridiplantae</taxon>
        <taxon>Streptophyta</taxon>
        <taxon>Embryophyta</taxon>
        <taxon>Tracheophyta</taxon>
        <taxon>Spermatophyta</taxon>
        <taxon>Magnoliopsida</taxon>
        <taxon>Liliopsida</taxon>
        <taxon>Poales</taxon>
        <taxon>Poaceae</taxon>
        <taxon>PACMAD clade</taxon>
        <taxon>Panicoideae</taxon>
        <taxon>Panicodae</taxon>
        <taxon>Paniceae</taxon>
        <taxon>Panicinae</taxon>
        <taxon>Panicum</taxon>
        <taxon>Panicum sect. Panicum</taxon>
    </lineage>
</organism>
<dbReference type="EMBL" id="CM009749">
    <property type="protein sequence ID" value="PUZ74186.1"/>
    <property type="molecule type" value="Genomic_DNA"/>
</dbReference>